<evidence type="ECO:0000313" key="2">
    <source>
        <dbReference type="Proteomes" id="UP001519460"/>
    </source>
</evidence>
<accession>A0ABD0LGA2</accession>
<keyword evidence="2" id="KW-1185">Reference proteome</keyword>
<dbReference type="AlphaFoldDB" id="A0ABD0LGA2"/>
<proteinExistence type="predicted"/>
<dbReference type="Proteomes" id="UP001519460">
    <property type="component" value="Unassembled WGS sequence"/>
</dbReference>
<comment type="caution">
    <text evidence="1">The sequence shown here is derived from an EMBL/GenBank/DDBJ whole genome shotgun (WGS) entry which is preliminary data.</text>
</comment>
<name>A0ABD0LGA2_9CAEN</name>
<sequence>MVPVVLPAFVGDTLTQLRIAVGFSSPTCGQEPDSPRPTYLANAPWPQRSVERLNVQFLTCVHLGESVNLRSGGSSVQFPTDVFRQKIERSAQCQPQRSVRRLNA</sequence>
<protein>
    <submittedName>
        <fullName evidence="1">Uncharacterized protein</fullName>
    </submittedName>
</protein>
<organism evidence="1 2">
    <name type="scientific">Batillaria attramentaria</name>
    <dbReference type="NCBI Taxonomy" id="370345"/>
    <lineage>
        <taxon>Eukaryota</taxon>
        <taxon>Metazoa</taxon>
        <taxon>Spiralia</taxon>
        <taxon>Lophotrochozoa</taxon>
        <taxon>Mollusca</taxon>
        <taxon>Gastropoda</taxon>
        <taxon>Caenogastropoda</taxon>
        <taxon>Sorbeoconcha</taxon>
        <taxon>Cerithioidea</taxon>
        <taxon>Batillariidae</taxon>
        <taxon>Batillaria</taxon>
    </lineage>
</organism>
<dbReference type="EMBL" id="JACVVK020000051">
    <property type="protein sequence ID" value="KAK7498381.1"/>
    <property type="molecule type" value="Genomic_DNA"/>
</dbReference>
<reference evidence="1 2" key="1">
    <citation type="journal article" date="2023" name="Sci. Data">
        <title>Genome assembly of the Korean intertidal mud-creeper Batillaria attramentaria.</title>
        <authorList>
            <person name="Patra A.K."/>
            <person name="Ho P.T."/>
            <person name="Jun S."/>
            <person name="Lee S.J."/>
            <person name="Kim Y."/>
            <person name="Won Y.J."/>
        </authorList>
    </citation>
    <scope>NUCLEOTIDE SEQUENCE [LARGE SCALE GENOMIC DNA]</scope>
    <source>
        <strain evidence="1">Wonlab-2016</strain>
    </source>
</reference>
<gene>
    <name evidence="1" type="ORF">BaRGS_00010335</name>
</gene>
<evidence type="ECO:0000313" key="1">
    <source>
        <dbReference type="EMBL" id="KAK7498381.1"/>
    </source>
</evidence>